<feature type="zinc finger region" description="C3H1-type" evidence="8">
    <location>
        <begin position="239"/>
        <end position="273"/>
    </location>
</feature>
<evidence type="ECO:0000256" key="6">
    <source>
        <dbReference type="ARBA" id="ARBA00022771"/>
    </source>
</evidence>
<feature type="zinc finger region" description="C3H1-type" evidence="8">
    <location>
        <begin position="111"/>
        <end position="141"/>
    </location>
</feature>
<dbReference type="Proteomes" id="UP000472267">
    <property type="component" value="Chromosome 4"/>
</dbReference>
<feature type="domain" description="C3H1-type" evidence="11">
    <location>
        <begin position="239"/>
        <end position="273"/>
    </location>
</feature>
<evidence type="ECO:0000313" key="12">
    <source>
        <dbReference type="Ensembl" id="ENSSFAP00005004702.1"/>
    </source>
</evidence>
<evidence type="ECO:0000256" key="3">
    <source>
        <dbReference type="ARBA" id="ARBA00022490"/>
    </source>
</evidence>
<dbReference type="Pfam" id="PF25427">
    <property type="entry name" value="zf-CCCH_UNK"/>
    <property type="match status" value="1"/>
</dbReference>
<evidence type="ECO:0000256" key="4">
    <source>
        <dbReference type="ARBA" id="ARBA00022723"/>
    </source>
</evidence>
<dbReference type="SUPFAM" id="SSF90229">
    <property type="entry name" value="CCCH zinc finger"/>
    <property type="match status" value="1"/>
</dbReference>
<feature type="zinc finger region" description="C3H1-type" evidence="8">
    <location>
        <begin position="71"/>
        <end position="100"/>
    </location>
</feature>
<dbReference type="Pfam" id="PF18384">
    <property type="entry name" value="zf_CCCH_5"/>
    <property type="match status" value="1"/>
</dbReference>
<comment type="subcellular location">
    <subcellularLocation>
        <location evidence="1">Cytoplasm</location>
    </subcellularLocation>
</comment>
<dbReference type="Pfam" id="PF00642">
    <property type="entry name" value="zf-CCCH"/>
    <property type="match status" value="1"/>
</dbReference>
<comment type="similarity">
    <text evidence="2">Belongs to the unkempt family.</text>
</comment>
<dbReference type="SMART" id="SM00356">
    <property type="entry name" value="ZnF_C3H1"/>
    <property type="match status" value="4"/>
</dbReference>
<keyword evidence="5" id="KW-0677">Repeat</keyword>
<dbReference type="PANTHER" id="PTHR14493">
    <property type="entry name" value="UNKEMPT FAMILY MEMBER"/>
    <property type="match status" value="1"/>
</dbReference>
<evidence type="ECO:0000313" key="13">
    <source>
        <dbReference type="Proteomes" id="UP000472267"/>
    </source>
</evidence>
<keyword evidence="3" id="KW-0963">Cytoplasm</keyword>
<evidence type="ECO:0000256" key="1">
    <source>
        <dbReference type="ARBA" id="ARBA00004496"/>
    </source>
</evidence>
<reference evidence="12" key="2">
    <citation type="submission" date="2025-08" db="UniProtKB">
        <authorList>
            <consortium name="Ensembl"/>
        </authorList>
    </citation>
    <scope>IDENTIFICATION</scope>
</reference>
<feature type="compositionally biased region" description="Low complexity" evidence="10">
    <location>
        <begin position="453"/>
        <end position="468"/>
    </location>
</feature>
<dbReference type="InterPro" id="IPR057295">
    <property type="entry name" value="UNK_Znf_4"/>
</dbReference>
<organism evidence="12 13">
    <name type="scientific">Salarias fasciatus</name>
    <name type="common">Jewelled blenny</name>
    <name type="synonym">Blennius fasciatus</name>
    <dbReference type="NCBI Taxonomy" id="181472"/>
    <lineage>
        <taxon>Eukaryota</taxon>
        <taxon>Metazoa</taxon>
        <taxon>Chordata</taxon>
        <taxon>Craniata</taxon>
        <taxon>Vertebrata</taxon>
        <taxon>Euteleostomi</taxon>
        <taxon>Actinopterygii</taxon>
        <taxon>Neopterygii</taxon>
        <taxon>Teleostei</taxon>
        <taxon>Neoteleostei</taxon>
        <taxon>Acanthomorphata</taxon>
        <taxon>Ovalentaria</taxon>
        <taxon>Blenniimorphae</taxon>
        <taxon>Blenniiformes</taxon>
        <taxon>Blennioidei</taxon>
        <taxon>Blenniidae</taxon>
        <taxon>Salariinae</taxon>
        <taxon>Salarias</taxon>
    </lineage>
</organism>
<dbReference type="PROSITE" id="PS50103">
    <property type="entry name" value="ZF_C3H1"/>
    <property type="match status" value="4"/>
</dbReference>
<dbReference type="Ensembl" id="ENSSFAT00005004994.1">
    <property type="protein sequence ID" value="ENSSFAP00005004702.1"/>
    <property type="gene ID" value="ENSSFAG00005003068.1"/>
</dbReference>
<dbReference type="InterPro" id="IPR040594">
    <property type="entry name" value="UNK_Znf_1"/>
</dbReference>
<dbReference type="FunCoup" id="A0A672FG15">
    <property type="interactions" value="807"/>
</dbReference>
<name>A0A672FG15_SALFA</name>
<feature type="domain" description="C3H1-type" evidence="11">
    <location>
        <begin position="111"/>
        <end position="141"/>
    </location>
</feature>
<keyword evidence="6 8" id="KW-0863">Zinc-finger</keyword>
<dbReference type="Pfam" id="PF23035">
    <property type="entry name" value="zf-CCCH_UNK-like_4th"/>
    <property type="match status" value="1"/>
</dbReference>
<feature type="zinc finger region" description="C3H1-type" evidence="8">
    <location>
        <begin position="281"/>
        <end position="309"/>
    </location>
</feature>
<dbReference type="InParanoid" id="A0A672FG15"/>
<feature type="domain" description="C3H1-type" evidence="11">
    <location>
        <begin position="71"/>
        <end position="100"/>
    </location>
</feature>
<evidence type="ECO:0000256" key="2">
    <source>
        <dbReference type="ARBA" id="ARBA00008808"/>
    </source>
</evidence>
<feature type="domain" description="C3H1-type" evidence="11">
    <location>
        <begin position="281"/>
        <end position="309"/>
    </location>
</feature>
<dbReference type="InterPro" id="IPR045234">
    <property type="entry name" value="Unkempt-like"/>
</dbReference>
<dbReference type="InterPro" id="IPR036855">
    <property type="entry name" value="Znf_CCCH_sf"/>
</dbReference>
<reference evidence="12" key="3">
    <citation type="submission" date="2025-09" db="UniProtKB">
        <authorList>
            <consortium name="Ensembl"/>
        </authorList>
    </citation>
    <scope>IDENTIFICATION</scope>
</reference>
<dbReference type="InterPro" id="IPR000571">
    <property type="entry name" value="Znf_CCCH"/>
</dbReference>
<dbReference type="AlphaFoldDB" id="A0A672FG15"/>
<keyword evidence="13" id="KW-1185">Reference proteome</keyword>
<feature type="coiled-coil region" evidence="9">
    <location>
        <begin position="703"/>
        <end position="772"/>
    </location>
</feature>
<accession>A0A672FG15</accession>
<dbReference type="GO" id="GO:0008270">
    <property type="term" value="F:zinc ion binding"/>
    <property type="evidence" value="ECO:0007669"/>
    <property type="project" value="UniProtKB-KW"/>
</dbReference>
<sequence length="827" mass="91464">MPSVSKTAANASPQTEKPTHYTYLKEFRTEQCPLFLQHKCTQHRPFTCFHWHFLNQRRRRPIRRRDGTFNYSPDVYCTKYDETTGICPDGDDCPYLHRTTGDTERKYHLRYYKTGTCIHETDARGHCVKNGLHCAFAHGPHDLRPPVYDIREIQAQEALQNGQLGSGEGIPDLQPGVLASQAMIEKTLTEDPRWQDTNFVLANYKTDQCTKPPRLCRQGYACPHYHNSRDRRRNPRKFKYRSTPCPNVKHGDEWGEPSKCDSGDSCQYCHSRTEQQFHPEIYKSTKCNDMRQTGYCPRGPFCAFAHVESKSVYPFFCTFLHFLIYFFNSAQLVDFVTGLSRLLLLDAFDHFFFSRAILPILVGIPSTEETMSSLLTAIQSSSQSQLGSQQYSECPVSDWNSGGNSTSIASSSNGQVGSVSCSNSSTLTPSSGSDSLLSPVGSISRPKSITNHSLCSESTTSSVSSLTSNYPKAPGFEREDQIKNKGQVDQKLLDQEKQTQNTVFSSVNPLATSFTSSITSSLASSIGSDSSSPTTLSTMNAKATPFYPGSNTVESVIGSALDLNFSDINVASLDKELEEQDSHVGLASQRVLGGSAPVNIPGSLARSSSFNSSSSLSTSPLSSLSQSLSQSLLSGTVSQQNQPSNLLAKQEHGLLGTPTSSSQNSLGLNGGANNIWDFVSGSFSPSPSPVFSSLTSTTSSADLARLFRELDEAKRKIKQWEEAWHQVKQACEACQKDAHEAKEQAKSAEAERQLAEQKWEETERKLKELQGDFDVLCRTPGTPLLRSYGELDQLPLSKLHSIQSQLRNDLDVIDGVRKPRAHTAFHL</sequence>
<proteinExistence type="inferred from homology"/>
<dbReference type="InterPro" id="IPR057296">
    <property type="entry name" value="UNK_Znf_5"/>
</dbReference>
<evidence type="ECO:0000256" key="7">
    <source>
        <dbReference type="ARBA" id="ARBA00022833"/>
    </source>
</evidence>
<evidence type="ECO:0000259" key="11">
    <source>
        <dbReference type="PROSITE" id="PS50103"/>
    </source>
</evidence>
<dbReference type="GO" id="GO:0005737">
    <property type="term" value="C:cytoplasm"/>
    <property type="evidence" value="ECO:0007669"/>
    <property type="project" value="UniProtKB-SubCell"/>
</dbReference>
<evidence type="ECO:0000256" key="8">
    <source>
        <dbReference type="PROSITE-ProRule" id="PRU00723"/>
    </source>
</evidence>
<keyword evidence="4 8" id="KW-0479">Metal-binding</keyword>
<evidence type="ECO:0000256" key="10">
    <source>
        <dbReference type="SAM" id="MobiDB-lite"/>
    </source>
</evidence>
<dbReference type="Pfam" id="PF23261">
    <property type="entry name" value="zf-CCCH_11"/>
    <property type="match status" value="1"/>
</dbReference>
<protein>
    <recommendedName>
        <fullName evidence="11">C3H1-type domain-containing protein</fullName>
    </recommendedName>
</protein>
<evidence type="ECO:0000256" key="5">
    <source>
        <dbReference type="ARBA" id="ARBA00022737"/>
    </source>
</evidence>
<keyword evidence="7 8" id="KW-0862">Zinc</keyword>
<evidence type="ECO:0000256" key="9">
    <source>
        <dbReference type="SAM" id="Coils"/>
    </source>
</evidence>
<dbReference type="PANTHER" id="PTHR14493:SF37">
    <property type="entry name" value="E3 UBIQUITIN-PROTEIN LIGASE UNKL-RELATED"/>
    <property type="match status" value="1"/>
</dbReference>
<keyword evidence="9" id="KW-0175">Coiled coil</keyword>
<reference evidence="12" key="1">
    <citation type="submission" date="2019-06" db="EMBL/GenBank/DDBJ databases">
        <authorList>
            <consortium name="Wellcome Sanger Institute Data Sharing"/>
        </authorList>
    </citation>
    <scope>NUCLEOTIDE SEQUENCE [LARGE SCALE GENOMIC DNA]</scope>
</reference>
<gene>
    <name evidence="12" type="primary">unkl</name>
</gene>
<feature type="compositionally biased region" description="Low complexity" evidence="10">
    <location>
        <begin position="400"/>
        <end position="442"/>
    </location>
</feature>
<dbReference type="OMA" id="EWGCRDL"/>
<feature type="region of interest" description="Disordered" evidence="10">
    <location>
        <begin position="392"/>
        <end position="482"/>
    </location>
</feature>